<dbReference type="EMBL" id="SSMD01000003">
    <property type="protein sequence ID" value="THD74798.1"/>
    <property type="molecule type" value="Genomic_DNA"/>
</dbReference>
<protein>
    <submittedName>
        <fullName evidence="2">Amidase</fullName>
    </submittedName>
</protein>
<dbReference type="PANTHER" id="PTHR11895">
    <property type="entry name" value="TRANSAMIDASE"/>
    <property type="match status" value="1"/>
</dbReference>
<accession>A0A4S3M9P8</accession>
<gene>
    <name evidence="2" type="ORF">E7681_07505</name>
</gene>
<dbReference type="InterPro" id="IPR036928">
    <property type="entry name" value="AS_sf"/>
</dbReference>
<evidence type="ECO:0000313" key="3">
    <source>
        <dbReference type="Proteomes" id="UP000306113"/>
    </source>
</evidence>
<dbReference type="PANTHER" id="PTHR11895:SF76">
    <property type="entry name" value="INDOLEACETAMIDE HYDROLASE"/>
    <property type="match status" value="1"/>
</dbReference>
<dbReference type="Pfam" id="PF01425">
    <property type="entry name" value="Amidase"/>
    <property type="match status" value="1"/>
</dbReference>
<reference evidence="2 3" key="1">
    <citation type="submission" date="2019-04" db="EMBL/GenBank/DDBJ databases">
        <title>Draft genome sequence of Youngimonas vesicularis.</title>
        <authorList>
            <person name="Hameed A."/>
        </authorList>
    </citation>
    <scope>NUCLEOTIDE SEQUENCE [LARGE SCALE GENOMIC DNA]</scope>
    <source>
        <strain evidence="2 3">CC-AMW-E</strain>
    </source>
</reference>
<evidence type="ECO:0000259" key="1">
    <source>
        <dbReference type="Pfam" id="PF01425"/>
    </source>
</evidence>
<dbReference type="GO" id="GO:0003824">
    <property type="term" value="F:catalytic activity"/>
    <property type="evidence" value="ECO:0007669"/>
    <property type="project" value="InterPro"/>
</dbReference>
<dbReference type="InterPro" id="IPR023631">
    <property type="entry name" value="Amidase_dom"/>
</dbReference>
<dbReference type="RefSeq" id="WP_136338653.1">
    <property type="nucleotide sequence ID" value="NZ_SSMD01000003.1"/>
</dbReference>
<keyword evidence="3" id="KW-1185">Reference proteome</keyword>
<dbReference type="SUPFAM" id="SSF75304">
    <property type="entry name" value="Amidase signature (AS) enzymes"/>
    <property type="match status" value="1"/>
</dbReference>
<evidence type="ECO:0000313" key="2">
    <source>
        <dbReference type="EMBL" id="THD74798.1"/>
    </source>
</evidence>
<comment type="caution">
    <text evidence="2">The sequence shown here is derived from an EMBL/GenBank/DDBJ whole genome shotgun (WGS) entry which is preliminary data.</text>
</comment>
<proteinExistence type="predicted"/>
<dbReference type="OrthoDB" id="9777859at2"/>
<feature type="domain" description="Amidase" evidence="1">
    <location>
        <begin position="24"/>
        <end position="447"/>
    </location>
</feature>
<dbReference type="AlphaFoldDB" id="A0A4S3M9P8"/>
<name>A0A4S3M9P8_9RHOB</name>
<sequence>MDLLNRDALALSGMIERREVSAAEVMQATLAQIAAWNGAVNAIVSMPDEDTLMAMAHEADATPRKGWMHGLPLAVKDLSNAKGLETSFGSPLFTGQVAAGDDLFVARMRAAGALIIGKTNVPEFGLGSHTYNPVHGPTLNPYDTGRSAGGSSGGAAVALATRMLPVADGSDMMGSLRNPAGWCNVYGFRPSWGRVPSEPLGDMFLHTMSTNGPMGRSPADIAALLQVQQGWDARQPFGLASDAMAPLEVPVQGRRIAWLADWDGAYAMEPGILELCEAALQVFRDLGVHVDLIQAPFPAEKIWEAWQTLRWFAMAGKFAPLHAQPRTKAMLKPDAVWEIESGLTLSAMQVHRASALRSEWFRAAADLFTRYDALALPTAQVWPFPVEWTSPAHIGARQMDTYHRWMEVVIPASLLGLPALAIPAGFGANGLPMGLQLIGAARNDLGVLQLGHAYHAATEWPNKMPPRQP</sequence>
<dbReference type="Proteomes" id="UP000306113">
    <property type="component" value="Unassembled WGS sequence"/>
</dbReference>
<dbReference type="InterPro" id="IPR000120">
    <property type="entry name" value="Amidase"/>
</dbReference>
<dbReference type="NCBIfam" id="NF005686">
    <property type="entry name" value="PRK07486.1"/>
    <property type="match status" value="1"/>
</dbReference>
<dbReference type="Gene3D" id="3.90.1300.10">
    <property type="entry name" value="Amidase signature (AS) domain"/>
    <property type="match status" value="1"/>
</dbReference>
<organism evidence="2 3">
    <name type="scientific">Thalassobius vesicularis</name>
    <dbReference type="NCBI Taxonomy" id="1294297"/>
    <lineage>
        <taxon>Bacteria</taxon>
        <taxon>Pseudomonadati</taxon>
        <taxon>Pseudomonadota</taxon>
        <taxon>Alphaproteobacteria</taxon>
        <taxon>Rhodobacterales</taxon>
        <taxon>Roseobacteraceae</taxon>
        <taxon>Thalassovita</taxon>
    </lineage>
</organism>